<reference evidence="1 2" key="1">
    <citation type="submission" date="2022-03" db="EMBL/GenBank/DDBJ databases">
        <title>Chryseobacterium sp. isolated from the Andong Sikhe.</title>
        <authorList>
            <person name="Won M."/>
            <person name="Kim S.-J."/>
            <person name="Kwon S.-W."/>
        </authorList>
    </citation>
    <scope>NUCLEOTIDE SEQUENCE [LARGE SCALE GENOMIC DNA]</scope>
    <source>
        <strain evidence="1 2">ADR-1</strain>
    </source>
</reference>
<evidence type="ECO:0008006" key="3">
    <source>
        <dbReference type="Google" id="ProtNLM"/>
    </source>
</evidence>
<dbReference type="NCBIfam" id="NF047352">
    <property type="entry name" value="P_loop_sacsin"/>
    <property type="match status" value="1"/>
</dbReference>
<evidence type="ECO:0000313" key="1">
    <source>
        <dbReference type="EMBL" id="UOE37471.1"/>
    </source>
</evidence>
<gene>
    <name evidence="1" type="ORF">MTP08_10375</name>
</gene>
<dbReference type="RefSeq" id="WP_243575931.1">
    <property type="nucleotide sequence ID" value="NZ_CP094529.1"/>
</dbReference>
<name>A0ABY4BID0_9FLAO</name>
<organism evidence="1 2">
    <name type="scientific">Chryseobacterium oryzae</name>
    <dbReference type="NCBI Taxonomy" id="2929799"/>
    <lineage>
        <taxon>Bacteria</taxon>
        <taxon>Pseudomonadati</taxon>
        <taxon>Bacteroidota</taxon>
        <taxon>Flavobacteriia</taxon>
        <taxon>Flavobacteriales</taxon>
        <taxon>Weeksellaceae</taxon>
        <taxon>Chryseobacterium group</taxon>
        <taxon>Chryseobacterium</taxon>
    </lineage>
</organism>
<keyword evidence="2" id="KW-1185">Reference proteome</keyword>
<protein>
    <recommendedName>
        <fullName evidence="3">Histidine kinase-, DNA gyrase B-, and HSP90-like ATPase</fullName>
    </recommendedName>
</protein>
<evidence type="ECO:0000313" key="2">
    <source>
        <dbReference type="Proteomes" id="UP000831068"/>
    </source>
</evidence>
<dbReference type="Proteomes" id="UP000831068">
    <property type="component" value="Chromosome"/>
</dbReference>
<dbReference type="SUPFAM" id="SSF55874">
    <property type="entry name" value="ATPase domain of HSP90 chaperone/DNA topoisomerase II/histidine kinase"/>
    <property type="match status" value="1"/>
</dbReference>
<sequence>MTEAQRERELQRSESEARDIIHDIDRLNTFPENKKSRWVWELLQNAKDIATENGVDVTYELKDNDIIFSHNGSAFETKHLLAILYKTSTKSLSGDDGTTGKYGTGFVTTHILSKKLTINGIHQKTEDASLRKFTLNIDRTAAGLDEVEALTRMKQSLFTAFQQIDKIVENPSDFITDLLHSFTYSLLQQKSMRLMD</sequence>
<accession>A0ABY4BID0</accession>
<proteinExistence type="predicted"/>
<dbReference type="InterPro" id="IPR036890">
    <property type="entry name" value="HATPase_C_sf"/>
</dbReference>
<dbReference type="EMBL" id="CP094529">
    <property type="protein sequence ID" value="UOE37471.1"/>
    <property type="molecule type" value="Genomic_DNA"/>
</dbReference>